<protein>
    <submittedName>
        <fullName evidence="1">Uncharacterized protein</fullName>
    </submittedName>
</protein>
<name>A0A0C2CSV8_9BACT</name>
<gene>
    <name evidence="1" type="ORF">DB30_07000</name>
</gene>
<organism evidence="1 2">
    <name type="scientific">Enhygromyxa salina</name>
    <dbReference type="NCBI Taxonomy" id="215803"/>
    <lineage>
        <taxon>Bacteria</taxon>
        <taxon>Pseudomonadati</taxon>
        <taxon>Myxococcota</taxon>
        <taxon>Polyangia</taxon>
        <taxon>Nannocystales</taxon>
        <taxon>Nannocystaceae</taxon>
        <taxon>Enhygromyxa</taxon>
    </lineage>
</organism>
<accession>A0A0C2CSV8</accession>
<proteinExistence type="predicted"/>
<sequence length="387" mass="42382">MRRREGLEFAVGGGLLLGPLMFALTLPQPSAAPASCDAELPIQAAPTPETIVVEVCERAPEPAPQPQPAPEPAQAPTDELSAFLFVTANGLVLSTEAAPEWGAGRLYEPKGDATYRVAKRAAPTEVPAALWAQRGRSFDLYNRDGKVCSARIGELHVVSQYDGWSLDGVMGDDIWERYEDPADIPRRLWRPALWARAGHWLVADIESDESCEGALWARDAALPAPVILTPMTRETAEGKAQLAAFERSAVLQETRADYQRWYDELSAEGREYEQSWGSIAARYPAKVTSWVDAAARVRLVELDFGADLGGCGDGYPARITKLERVAGDSFEDTEQSPDVDAIFDADLDGEYEYLYVNSGGWSSMTLTSDGEGLDRYLEIDRDFVCPC</sequence>
<evidence type="ECO:0000313" key="2">
    <source>
        <dbReference type="Proteomes" id="UP000031599"/>
    </source>
</evidence>
<reference evidence="1 2" key="1">
    <citation type="submission" date="2014-12" db="EMBL/GenBank/DDBJ databases">
        <title>Genome assembly of Enhygromyxa salina DSM 15201.</title>
        <authorList>
            <person name="Sharma G."/>
            <person name="Subramanian S."/>
        </authorList>
    </citation>
    <scope>NUCLEOTIDE SEQUENCE [LARGE SCALE GENOMIC DNA]</scope>
    <source>
        <strain evidence="1 2">DSM 15201</strain>
    </source>
</reference>
<dbReference type="Proteomes" id="UP000031599">
    <property type="component" value="Unassembled WGS sequence"/>
</dbReference>
<dbReference type="AlphaFoldDB" id="A0A0C2CSV8"/>
<dbReference type="EMBL" id="JMCC02000076">
    <property type="protein sequence ID" value="KIG14251.1"/>
    <property type="molecule type" value="Genomic_DNA"/>
</dbReference>
<evidence type="ECO:0000313" key="1">
    <source>
        <dbReference type="EMBL" id="KIG14251.1"/>
    </source>
</evidence>
<comment type="caution">
    <text evidence="1">The sequence shown here is derived from an EMBL/GenBank/DDBJ whole genome shotgun (WGS) entry which is preliminary data.</text>
</comment>
<dbReference type="RefSeq" id="WP_052554072.1">
    <property type="nucleotide sequence ID" value="NZ_JMCC02000076.1"/>
</dbReference>